<dbReference type="Pfam" id="PF03992">
    <property type="entry name" value="ABM"/>
    <property type="match status" value="1"/>
</dbReference>
<gene>
    <name evidence="2" type="ORF">B7Y86_14885</name>
</gene>
<accession>A0A258HDH5</accession>
<sequence length="108" mass="11707">MTDAAAHSDADTAPVVLINVFKVQPDRQDDLLEMLAELTRAQVGLPGFVSATLHRGLNGKTVVNQAVWRSVEDWKAMTRTAAVSVAMLPIMAIATFEPNLYEAGEVIE</sequence>
<proteinExistence type="predicted"/>
<keyword evidence="2" id="KW-0503">Monooxygenase</keyword>
<evidence type="ECO:0000313" key="2">
    <source>
        <dbReference type="EMBL" id="OYX54926.1"/>
    </source>
</evidence>
<feature type="domain" description="ABM" evidence="1">
    <location>
        <begin position="15"/>
        <end position="106"/>
    </location>
</feature>
<dbReference type="InterPro" id="IPR007138">
    <property type="entry name" value="ABM_dom"/>
</dbReference>
<organism evidence="2 3">
    <name type="scientific">Brevundimonas subvibrioides</name>
    <dbReference type="NCBI Taxonomy" id="74313"/>
    <lineage>
        <taxon>Bacteria</taxon>
        <taxon>Pseudomonadati</taxon>
        <taxon>Pseudomonadota</taxon>
        <taxon>Alphaproteobacteria</taxon>
        <taxon>Caulobacterales</taxon>
        <taxon>Caulobacteraceae</taxon>
        <taxon>Brevundimonas</taxon>
    </lineage>
</organism>
<keyword evidence="2" id="KW-0560">Oxidoreductase</keyword>
<dbReference type="SUPFAM" id="SSF54909">
    <property type="entry name" value="Dimeric alpha+beta barrel"/>
    <property type="match status" value="1"/>
</dbReference>
<reference evidence="2 3" key="1">
    <citation type="submission" date="2017-03" db="EMBL/GenBank/DDBJ databases">
        <title>Lifting the veil on microbial sulfur biogeochemistry in mining wastewaters.</title>
        <authorList>
            <person name="Kantor R.S."/>
            <person name="Colenbrander Nelson T."/>
            <person name="Marshall S."/>
            <person name="Bennett D."/>
            <person name="Apte S."/>
            <person name="Camacho D."/>
            <person name="Thomas B.C."/>
            <person name="Warren L.A."/>
            <person name="Banfield J.F."/>
        </authorList>
    </citation>
    <scope>NUCLEOTIDE SEQUENCE [LARGE SCALE GENOMIC DNA]</scope>
    <source>
        <strain evidence="2">32-68-21</strain>
    </source>
</reference>
<comment type="caution">
    <text evidence="2">The sequence shown here is derived from an EMBL/GenBank/DDBJ whole genome shotgun (WGS) entry which is preliminary data.</text>
</comment>
<name>A0A258HDH5_9CAUL</name>
<dbReference type="EMBL" id="NCEQ01000018">
    <property type="protein sequence ID" value="OYX54926.1"/>
    <property type="molecule type" value="Genomic_DNA"/>
</dbReference>
<dbReference type="GO" id="GO:0004497">
    <property type="term" value="F:monooxygenase activity"/>
    <property type="evidence" value="ECO:0007669"/>
    <property type="project" value="UniProtKB-KW"/>
</dbReference>
<dbReference type="AlphaFoldDB" id="A0A258HDH5"/>
<dbReference type="InterPro" id="IPR011008">
    <property type="entry name" value="Dimeric_a/b-barrel"/>
</dbReference>
<protein>
    <submittedName>
        <fullName evidence="2">Antibiotic biosynthesis monooxygenase</fullName>
    </submittedName>
</protein>
<dbReference type="Gene3D" id="3.30.70.100">
    <property type="match status" value="1"/>
</dbReference>
<dbReference type="Proteomes" id="UP000216147">
    <property type="component" value="Unassembled WGS sequence"/>
</dbReference>
<dbReference type="PROSITE" id="PS51725">
    <property type="entry name" value="ABM"/>
    <property type="match status" value="1"/>
</dbReference>
<evidence type="ECO:0000313" key="3">
    <source>
        <dbReference type="Proteomes" id="UP000216147"/>
    </source>
</evidence>
<evidence type="ECO:0000259" key="1">
    <source>
        <dbReference type="PROSITE" id="PS51725"/>
    </source>
</evidence>